<dbReference type="Pfam" id="PF00005">
    <property type="entry name" value="ABC_tran"/>
    <property type="match status" value="1"/>
</dbReference>
<dbReference type="InterPro" id="IPR003593">
    <property type="entry name" value="AAA+_ATPase"/>
</dbReference>
<gene>
    <name evidence="10" type="ORF">HMPREF9306_00916</name>
</gene>
<dbReference type="SUPFAM" id="SSF52540">
    <property type="entry name" value="P-loop containing nucleoside triphosphate hydrolases"/>
    <property type="match status" value="1"/>
</dbReference>
<organism evidence="10 11">
    <name type="scientific">Propionimicrobium lymphophilum ACS-093-V-SCH5</name>
    <dbReference type="NCBI Taxonomy" id="883161"/>
    <lineage>
        <taxon>Bacteria</taxon>
        <taxon>Bacillati</taxon>
        <taxon>Actinomycetota</taxon>
        <taxon>Actinomycetes</taxon>
        <taxon>Propionibacteriales</taxon>
        <taxon>Propionibacteriaceae</taxon>
        <taxon>Propionimicrobium</taxon>
    </lineage>
</organism>
<evidence type="ECO:0000256" key="1">
    <source>
        <dbReference type="ARBA" id="ARBA00004651"/>
    </source>
</evidence>
<feature type="transmembrane region" description="Helical" evidence="7">
    <location>
        <begin position="273"/>
        <end position="296"/>
    </location>
</feature>
<dbReference type="GO" id="GO:0005524">
    <property type="term" value="F:ATP binding"/>
    <property type="evidence" value="ECO:0007669"/>
    <property type="project" value="UniProtKB-KW"/>
</dbReference>
<evidence type="ECO:0000256" key="7">
    <source>
        <dbReference type="SAM" id="Phobius"/>
    </source>
</evidence>
<keyword evidence="6 7" id="KW-0472">Membrane</keyword>
<comment type="subcellular location">
    <subcellularLocation>
        <location evidence="1">Cell membrane</location>
        <topology evidence="1">Multi-pass membrane protein</topology>
    </subcellularLocation>
</comment>
<dbReference type="PROSITE" id="PS50893">
    <property type="entry name" value="ABC_TRANSPORTER_2"/>
    <property type="match status" value="1"/>
</dbReference>
<dbReference type="InterPro" id="IPR017871">
    <property type="entry name" value="ABC_transporter-like_CS"/>
</dbReference>
<dbReference type="HOGENOM" id="CLU_000604_84_9_11"/>
<dbReference type="InterPro" id="IPR003439">
    <property type="entry name" value="ABC_transporter-like_ATP-bd"/>
</dbReference>
<dbReference type="InterPro" id="IPR011527">
    <property type="entry name" value="ABC1_TM_dom"/>
</dbReference>
<evidence type="ECO:0000259" key="9">
    <source>
        <dbReference type="PROSITE" id="PS50929"/>
    </source>
</evidence>
<feature type="domain" description="ABC transmembrane type-1" evidence="9">
    <location>
        <begin position="20"/>
        <end position="299"/>
    </location>
</feature>
<keyword evidence="2 7" id="KW-0812">Transmembrane</keyword>
<dbReference type="STRING" id="883161.HMPREF9306_00916"/>
<dbReference type="RefSeq" id="WP_016455750.1">
    <property type="nucleotide sequence ID" value="NZ_KE150269.1"/>
</dbReference>
<dbReference type="GO" id="GO:0016887">
    <property type="term" value="F:ATP hydrolysis activity"/>
    <property type="evidence" value="ECO:0007669"/>
    <property type="project" value="InterPro"/>
</dbReference>
<evidence type="ECO:0000256" key="5">
    <source>
        <dbReference type="ARBA" id="ARBA00022989"/>
    </source>
</evidence>
<dbReference type="InterPro" id="IPR036640">
    <property type="entry name" value="ABC1_TM_sf"/>
</dbReference>
<proteinExistence type="predicted"/>
<feature type="transmembrane region" description="Helical" evidence="7">
    <location>
        <begin position="54"/>
        <end position="73"/>
    </location>
</feature>
<accession>S2W2K1</accession>
<dbReference type="SMART" id="SM00382">
    <property type="entry name" value="AAA"/>
    <property type="match status" value="1"/>
</dbReference>
<dbReference type="Pfam" id="PF00664">
    <property type="entry name" value="ABC_membrane"/>
    <property type="match status" value="1"/>
</dbReference>
<feature type="transmembrane region" description="Helical" evidence="7">
    <location>
        <begin position="129"/>
        <end position="151"/>
    </location>
</feature>
<evidence type="ECO:0000313" key="10">
    <source>
        <dbReference type="EMBL" id="EPD33376.1"/>
    </source>
</evidence>
<keyword evidence="3" id="KW-0547">Nucleotide-binding</keyword>
<comment type="caution">
    <text evidence="10">The sequence shown here is derived from an EMBL/GenBank/DDBJ whole genome shotgun (WGS) entry which is preliminary data.</text>
</comment>
<dbReference type="EMBL" id="AGZR01000005">
    <property type="protein sequence ID" value="EPD33376.1"/>
    <property type="molecule type" value="Genomic_DNA"/>
</dbReference>
<dbReference type="PROSITE" id="PS50929">
    <property type="entry name" value="ABC_TM1F"/>
    <property type="match status" value="1"/>
</dbReference>
<keyword evidence="5 7" id="KW-1133">Transmembrane helix</keyword>
<dbReference type="SUPFAM" id="SSF90123">
    <property type="entry name" value="ABC transporter transmembrane region"/>
    <property type="match status" value="1"/>
</dbReference>
<evidence type="ECO:0008006" key="12">
    <source>
        <dbReference type="Google" id="ProtNLM"/>
    </source>
</evidence>
<feature type="transmembrane region" description="Helical" evidence="7">
    <location>
        <begin position="21"/>
        <end position="42"/>
    </location>
</feature>
<reference evidence="10 11" key="1">
    <citation type="submission" date="2013-04" db="EMBL/GenBank/DDBJ databases">
        <title>The Genome Sequence of Propionimicrobium lymphophilum ACS-093-V-SCH5.</title>
        <authorList>
            <consortium name="The Broad Institute Genomics Platform"/>
            <person name="Earl A."/>
            <person name="Ward D."/>
            <person name="Feldgarden M."/>
            <person name="Gevers D."/>
            <person name="Saerens B."/>
            <person name="Vaneechoutte M."/>
            <person name="Walker B."/>
            <person name="Young S."/>
            <person name="Zeng Q."/>
            <person name="Gargeya S."/>
            <person name="Fitzgerald M."/>
            <person name="Haas B."/>
            <person name="Abouelleil A."/>
            <person name="Allen A.W."/>
            <person name="Alvarado L."/>
            <person name="Arachchi H.M."/>
            <person name="Berlin A.M."/>
            <person name="Chapman S.B."/>
            <person name="Gainer-Dewar J."/>
            <person name="Goldberg J."/>
            <person name="Griggs A."/>
            <person name="Gujja S."/>
            <person name="Hansen M."/>
            <person name="Howarth C."/>
            <person name="Imamovic A."/>
            <person name="Ireland A."/>
            <person name="Larimer J."/>
            <person name="McCowan C."/>
            <person name="Murphy C."/>
            <person name="Pearson M."/>
            <person name="Poon T.W."/>
            <person name="Priest M."/>
            <person name="Roberts A."/>
            <person name="Saif S."/>
            <person name="Shea T."/>
            <person name="Sisk P."/>
            <person name="Sykes S."/>
            <person name="Wortman J."/>
            <person name="Nusbaum C."/>
            <person name="Birren B."/>
        </authorList>
    </citation>
    <scope>NUCLEOTIDE SEQUENCE [LARGE SCALE GENOMIC DNA]</scope>
    <source>
        <strain evidence="10 11">ACS-093-V-SCH5</strain>
    </source>
</reference>
<dbReference type="Gene3D" id="3.40.50.300">
    <property type="entry name" value="P-loop containing nucleotide triphosphate hydrolases"/>
    <property type="match status" value="1"/>
</dbReference>
<dbReference type="PROSITE" id="PS00211">
    <property type="entry name" value="ABC_TRANSPORTER_1"/>
    <property type="match status" value="1"/>
</dbReference>
<feature type="transmembrane region" description="Helical" evidence="7">
    <location>
        <begin position="238"/>
        <end position="261"/>
    </location>
</feature>
<dbReference type="AlphaFoldDB" id="S2W2K1"/>
<evidence type="ECO:0000256" key="4">
    <source>
        <dbReference type="ARBA" id="ARBA00022840"/>
    </source>
</evidence>
<protein>
    <recommendedName>
        <fullName evidence="12">ABC transporter ATP-binding protein</fullName>
    </recommendedName>
</protein>
<dbReference type="Proteomes" id="UP000014417">
    <property type="component" value="Unassembled WGS sequence"/>
</dbReference>
<dbReference type="GO" id="GO:0140359">
    <property type="term" value="F:ABC-type transporter activity"/>
    <property type="evidence" value="ECO:0007669"/>
    <property type="project" value="InterPro"/>
</dbReference>
<evidence type="ECO:0000256" key="3">
    <source>
        <dbReference type="ARBA" id="ARBA00022741"/>
    </source>
</evidence>
<dbReference type="PANTHER" id="PTHR24221">
    <property type="entry name" value="ATP-BINDING CASSETTE SUB-FAMILY B"/>
    <property type="match status" value="1"/>
</dbReference>
<name>S2W2K1_9ACTN</name>
<evidence type="ECO:0000259" key="8">
    <source>
        <dbReference type="PROSITE" id="PS50893"/>
    </source>
</evidence>
<feature type="transmembrane region" description="Helical" evidence="7">
    <location>
        <begin position="157"/>
        <end position="177"/>
    </location>
</feature>
<evidence type="ECO:0000256" key="6">
    <source>
        <dbReference type="ARBA" id="ARBA00023136"/>
    </source>
</evidence>
<evidence type="ECO:0000256" key="2">
    <source>
        <dbReference type="ARBA" id="ARBA00022692"/>
    </source>
</evidence>
<dbReference type="OrthoDB" id="9806127at2"/>
<dbReference type="InterPro" id="IPR039421">
    <property type="entry name" value="Type_1_exporter"/>
</dbReference>
<keyword evidence="11" id="KW-1185">Reference proteome</keyword>
<feature type="domain" description="ABC transporter" evidence="8">
    <location>
        <begin position="330"/>
        <end position="538"/>
    </location>
</feature>
<dbReference type="InterPro" id="IPR027417">
    <property type="entry name" value="P-loop_NTPase"/>
</dbReference>
<evidence type="ECO:0000313" key="11">
    <source>
        <dbReference type="Proteomes" id="UP000014417"/>
    </source>
</evidence>
<dbReference type="GO" id="GO:0005886">
    <property type="term" value="C:plasma membrane"/>
    <property type="evidence" value="ECO:0007669"/>
    <property type="project" value="UniProtKB-SubCell"/>
</dbReference>
<keyword evidence="4" id="KW-0067">ATP-binding</keyword>
<sequence>MNAKMAEITRLGRRDRITQTALLVAQTLAICVFCLSLGLLIADALSPASVSKTAILVALGSLLIATLTGYLAASIAATSKADLEATLRQMVIGHSLALGPARMSQAQTGAVVSMATDTVDRVANFRQSFLGTTFSAMLSPLVTLVVVAVAIDVPAALVLTAFLPLILATIYLFQKLFRNVSGESRKARTKLAAAFLEALQGLTTLVSLKAADRVGDRLAERGEKNRQATMKLLARNQLVILVTDAAFSLFAICASVLVAWWRLDEATISPGEAIALVLLSTQLCAPLAKMGSLFYVGMAGRAGQRQINKFVSIAVPDQNEAQAAQNFDPVRFESVDFSYAEKPVLKDLDLSVKQGQKVVLLGRSGSGKSTILSLTGGDLLPDQGSVSVAGIELTSKTQDQVREKSAVVNQKTWLFLGTLAQNLRVGNKNATEDEMWQALAQVGLDTWARSLPDGLDSQVGERGMAMSGGQAQRLSIARAILSGRKLLLLDEPTSQVDLNSEQIIMSAIDRLAEDHTIVLATHRPSSTKSADLIFNLEER</sequence>
<dbReference type="PANTHER" id="PTHR24221:SF590">
    <property type="entry name" value="COMPONENT LINKED WITH THE ASSEMBLY OF CYTOCHROME' TRANSPORT TRANSMEMBRANE ATP-BINDING PROTEIN ABC TRANSPORTER CYDD-RELATED"/>
    <property type="match status" value="1"/>
</dbReference>
<dbReference type="Gene3D" id="1.20.1560.10">
    <property type="entry name" value="ABC transporter type 1, transmembrane domain"/>
    <property type="match status" value="1"/>
</dbReference>